<comment type="caution">
    <text evidence="1">The sequence shown here is derived from an EMBL/GenBank/DDBJ whole genome shotgun (WGS) entry which is preliminary data.</text>
</comment>
<keyword evidence="2" id="KW-1185">Reference proteome</keyword>
<dbReference type="EMBL" id="MIPY01000021">
    <property type="protein sequence ID" value="OES29262.1"/>
    <property type="molecule type" value="Genomic_DNA"/>
</dbReference>
<dbReference type="AlphaFoldDB" id="A0AB36FRN2"/>
<dbReference type="Proteomes" id="UP000095392">
    <property type="component" value="Unassembled WGS sequence"/>
</dbReference>
<reference evidence="1 2" key="1">
    <citation type="submission" date="2016-09" db="EMBL/GenBank/DDBJ databases">
        <title>Draft Genome Sequence of four Alteromonas macleodii strains isolated from copper coupons and grown long-term at elevated copper levels.</title>
        <authorList>
            <person name="Cusick K."/>
            <person name="Dale J."/>
            <person name="Little B."/>
            <person name="Biffinger J."/>
        </authorList>
    </citation>
    <scope>NUCLEOTIDE SEQUENCE [LARGE SCALE GENOMIC DNA]</scope>
    <source>
        <strain evidence="1 2">KCP01</strain>
    </source>
</reference>
<evidence type="ECO:0000313" key="1">
    <source>
        <dbReference type="EMBL" id="OES29262.1"/>
    </source>
</evidence>
<sequence>MAVREPLELNDDDGLSVPAVFRNRLQKQKAFHTEGFLISIMLRLRLCKNANFYSNLTFIWLS</sequence>
<organism evidence="1 2">
    <name type="scientific">Alteromonas macleodii</name>
    <name type="common">Pseudoalteromonas macleodii</name>
    <dbReference type="NCBI Taxonomy" id="28108"/>
    <lineage>
        <taxon>Bacteria</taxon>
        <taxon>Pseudomonadati</taxon>
        <taxon>Pseudomonadota</taxon>
        <taxon>Gammaproteobacteria</taxon>
        <taxon>Alteromonadales</taxon>
        <taxon>Alteromonadaceae</taxon>
        <taxon>Alteromonas/Salinimonas group</taxon>
        <taxon>Alteromonas</taxon>
    </lineage>
</organism>
<accession>A0AB36FRN2</accession>
<protein>
    <submittedName>
        <fullName evidence="1">Uncharacterized protein</fullName>
    </submittedName>
</protein>
<proteinExistence type="predicted"/>
<name>A0AB36FRN2_ALTMA</name>
<evidence type="ECO:0000313" key="2">
    <source>
        <dbReference type="Proteomes" id="UP000095392"/>
    </source>
</evidence>
<gene>
    <name evidence="1" type="ORF">BFV95_3353</name>
</gene>